<dbReference type="Proteomes" id="UP000269923">
    <property type="component" value="Unassembled WGS sequence"/>
</dbReference>
<evidence type="ECO:0000256" key="1">
    <source>
        <dbReference type="SAM" id="Phobius"/>
    </source>
</evidence>
<dbReference type="EMBL" id="RQYC01000002">
    <property type="protein sequence ID" value="RRD91336.1"/>
    <property type="molecule type" value="Genomic_DNA"/>
</dbReference>
<reference evidence="2 3" key="1">
    <citation type="submission" date="2018-11" db="EMBL/GenBank/DDBJ databases">
        <title>Genomes From Bacteria Associated with the Canine Oral Cavity: a Test Case for Automated Genome-Based Taxonomic Assignment.</title>
        <authorList>
            <person name="Coil D.A."/>
            <person name="Jospin G."/>
            <person name="Darling A.E."/>
            <person name="Wallis C."/>
            <person name="Davis I.J."/>
            <person name="Harris S."/>
            <person name="Eisen J.A."/>
            <person name="Holcombe L.J."/>
            <person name="O'Flynn C."/>
        </authorList>
    </citation>
    <scope>NUCLEOTIDE SEQUENCE [LARGE SCALE GENOMIC DNA]</scope>
    <source>
        <strain evidence="2 3">COT-280</strain>
    </source>
</reference>
<evidence type="ECO:0000313" key="2">
    <source>
        <dbReference type="EMBL" id="RRD91336.1"/>
    </source>
</evidence>
<sequence>MLCSYSWLKSQRYSVANALMYCSYTAGVAALSRFYFYQLYFTANNLCDG</sequence>
<keyword evidence="1" id="KW-1133">Transmembrane helix</keyword>
<proteinExistence type="predicted"/>
<accession>A0A3P2A964</accession>
<keyword evidence="1" id="KW-0812">Transmembrane</keyword>
<evidence type="ECO:0000313" key="3">
    <source>
        <dbReference type="Proteomes" id="UP000269923"/>
    </source>
</evidence>
<protein>
    <submittedName>
        <fullName evidence="2">Formate dehydrogenase</fullName>
    </submittedName>
</protein>
<keyword evidence="1" id="KW-0472">Membrane</keyword>
<keyword evidence="3" id="KW-1185">Reference proteome</keyword>
<organism evidence="2 3">
    <name type="scientific">Conchiformibius steedae</name>
    <dbReference type="NCBI Taxonomy" id="153493"/>
    <lineage>
        <taxon>Bacteria</taxon>
        <taxon>Pseudomonadati</taxon>
        <taxon>Pseudomonadota</taxon>
        <taxon>Betaproteobacteria</taxon>
        <taxon>Neisseriales</taxon>
        <taxon>Neisseriaceae</taxon>
        <taxon>Conchiformibius</taxon>
    </lineage>
</organism>
<gene>
    <name evidence="2" type="ORF">EII21_01970</name>
</gene>
<comment type="caution">
    <text evidence="2">The sequence shown here is derived from an EMBL/GenBank/DDBJ whole genome shotgun (WGS) entry which is preliminary data.</text>
</comment>
<name>A0A3P2A964_9NEIS</name>
<dbReference type="AlphaFoldDB" id="A0A3P2A964"/>
<feature type="transmembrane region" description="Helical" evidence="1">
    <location>
        <begin position="18"/>
        <end position="36"/>
    </location>
</feature>